<dbReference type="Proteomes" id="UP001642464">
    <property type="component" value="Unassembled WGS sequence"/>
</dbReference>
<feature type="compositionally biased region" description="Basic and acidic residues" evidence="7">
    <location>
        <begin position="326"/>
        <end position="339"/>
    </location>
</feature>
<evidence type="ECO:0000313" key="9">
    <source>
        <dbReference type="EMBL" id="CAK9039840.1"/>
    </source>
</evidence>
<keyword evidence="10" id="KW-1185">Reference proteome</keyword>
<keyword evidence="3 5" id="KW-0949">S-adenosyl-L-methionine</keyword>
<feature type="active site" description="Nucleophile" evidence="5">
    <location>
        <position position="1894"/>
    </location>
</feature>
<feature type="coiled-coil region" evidence="6">
    <location>
        <begin position="670"/>
        <end position="723"/>
    </location>
</feature>
<accession>A0ABP0LKY6</accession>
<feature type="domain" description="SAM-dependent MTase RsmB/NOP-type" evidence="8">
    <location>
        <begin position="1669"/>
        <end position="1956"/>
    </location>
</feature>
<comment type="similarity">
    <text evidence="5">Belongs to the class I-like SAM-binding methyltransferase superfamily. RsmB/NOP family.</text>
</comment>
<dbReference type="SUPFAM" id="SSF53335">
    <property type="entry name" value="S-adenosyl-L-methionine-dependent methyltransferases"/>
    <property type="match status" value="1"/>
</dbReference>
<dbReference type="InterPro" id="IPR029063">
    <property type="entry name" value="SAM-dependent_MTases_sf"/>
</dbReference>
<protein>
    <submittedName>
        <fullName evidence="9">Ribosomal RNA small subunit methyltransferase F (16S rRNA m5C1407 methyltransferase) (rRNA (cytosine-C(5)-)-methyltransferase RsmF)</fullName>
    </submittedName>
</protein>
<evidence type="ECO:0000256" key="3">
    <source>
        <dbReference type="ARBA" id="ARBA00022691"/>
    </source>
</evidence>
<dbReference type="PANTHER" id="PTHR22807:SF30">
    <property type="entry name" value="28S RRNA (CYTOSINE(4447)-C(5))-METHYLTRANSFERASE-RELATED"/>
    <property type="match status" value="1"/>
</dbReference>
<reference evidence="9 10" key="1">
    <citation type="submission" date="2024-02" db="EMBL/GenBank/DDBJ databases">
        <authorList>
            <person name="Chen Y."/>
            <person name="Shah S."/>
            <person name="Dougan E. K."/>
            <person name="Thang M."/>
            <person name="Chan C."/>
        </authorList>
    </citation>
    <scope>NUCLEOTIDE SEQUENCE [LARGE SCALE GENOMIC DNA]</scope>
</reference>
<dbReference type="Gene3D" id="3.30.70.1170">
    <property type="entry name" value="Sun protein, domain 3"/>
    <property type="match status" value="1"/>
</dbReference>
<dbReference type="InterPro" id="IPR049560">
    <property type="entry name" value="MeTrfase_RsmB-F_NOP2_cat"/>
</dbReference>
<evidence type="ECO:0000256" key="7">
    <source>
        <dbReference type="SAM" id="MobiDB-lite"/>
    </source>
</evidence>
<dbReference type="GO" id="GO:0008168">
    <property type="term" value="F:methyltransferase activity"/>
    <property type="evidence" value="ECO:0007669"/>
    <property type="project" value="UniProtKB-KW"/>
</dbReference>
<dbReference type="InterPro" id="IPR023267">
    <property type="entry name" value="RCMT"/>
</dbReference>
<dbReference type="Pfam" id="PF01189">
    <property type="entry name" value="Methyltr_RsmB-F"/>
    <property type="match status" value="1"/>
</dbReference>
<dbReference type="PRINTS" id="PR02008">
    <property type="entry name" value="RCMTFAMILY"/>
</dbReference>
<feature type="region of interest" description="Disordered" evidence="7">
    <location>
        <begin position="146"/>
        <end position="391"/>
    </location>
</feature>
<evidence type="ECO:0000313" key="10">
    <source>
        <dbReference type="Proteomes" id="UP001642464"/>
    </source>
</evidence>
<dbReference type="EMBL" id="CAXAMM010016792">
    <property type="protein sequence ID" value="CAK9039840.1"/>
    <property type="molecule type" value="Genomic_DNA"/>
</dbReference>
<feature type="compositionally biased region" description="Basic and acidic residues" evidence="7">
    <location>
        <begin position="879"/>
        <end position="891"/>
    </location>
</feature>
<feature type="region of interest" description="Disordered" evidence="7">
    <location>
        <begin position="792"/>
        <end position="832"/>
    </location>
</feature>
<feature type="compositionally biased region" description="Low complexity" evidence="7">
    <location>
        <begin position="364"/>
        <end position="375"/>
    </location>
</feature>
<keyword evidence="4 5" id="KW-0694">RNA-binding</keyword>
<gene>
    <name evidence="9" type="ORF">SCF082_LOCUS23270</name>
</gene>
<name>A0ABP0LKY6_9DINO</name>
<feature type="compositionally biased region" description="Basic and acidic residues" evidence="7">
    <location>
        <begin position="166"/>
        <end position="199"/>
    </location>
</feature>
<feature type="compositionally biased region" description="Basic and acidic residues" evidence="7">
    <location>
        <begin position="217"/>
        <end position="242"/>
    </location>
</feature>
<dbReference type="Gene3D" id="3.40.50.150">
    <property type="entry name" value="Vaccinia Virus protein VP39"/>
    <property type="match status" value="1"/>
</dbReference>
<evidence type="ECO:0000256" key="5">
    <source>
        <dbReference type="PROSITE-ProRule" id="PRU01023"/>
    </source>
</evidence>
<feature type="binding site" evidence="5">
    <location>
        <begin position="1766"/>
        <end position="1772"/>
    </location>
    <ligand>
        <name>S-adenosyl-L-methionine</name>
        <dbReference type="ChEBI" id="CHEBI:59789"/>
    </ligand>
</feature>
<feature type="region of interest" description="Disordered" evidence="7">
    <location>
        <begin position="1343"/>
        <end position="1391"/>
    </location>
</feature>
<evidence type="ECO:0000256" key="4">
    <source>
        <dbReference type="ARBA" id="ARBA00022884"/>
    </source>
</evidence>
<sequence length="1995" mass="223025">MLVMSEKTNLFGQSGQHGGYRELFEKKSMDPGLEVCSLSQHPFKHATTSHADGSLPTFLASNYQFLWSMSRSRWLTSKEKWTAMGWPTTQKLATILGRPVVEPRLTKSAHQQIGNAMHVFNAGLIVMSVLGSIELIDIGVPKVPGQTLEEEDEMPRKRPKLQHQKVQKDPDDGKDKVAKAELKATSSKKDAKTKPKELGDQDQNAAKAAPMASSSRQDAKTMPKKLGDQDQMASKKDSDKGNAKAAKAPDGLGDEDQKAAKDADKNKEKARPKATSSKKDAKTMPKDLGDQDQKAAKAAPKGRSKKTVPKEPEDQAPEELGVEGQKAAKDADKTKEKAAPKASSKKQVAKTTPNEHEDKDQKAAKAASSGKQVAKTTLQEKHEDSPSDYESMTWRALYDLARERRVTGLKKQTGLSKDVLVGLLRAADGEKKHPSQTTSSSSKLADLLKAKEPAERAARWASEGQAGEQGENITQMFLDTSQAGMEQKQKINMEEASYDGILPSVAIDKFLQAIHVMEDKNLLGILFGREQQRFGKGKSAYNRNVVYGMVLGREAELSEDLLNNEAAESQQSILGIMFHEETNSEALARVTETLRRPDAGLLHAKIARPPAAADDFYKCSTFRVVSNDEPRDGTVFIAETGRLSNLKLRFIPDETVEREIREKNIGDCAVDETQRALEKLAAEQTKAKQVVEEKDKKRLQEEIKELGDRHQDLRAALEKVARLPFTAQATEETTACFQEIFEDFGIADLFGDEDELTTVSVLSKLGGANEQAKTEQEAKCKKVSELAIRLSGMRKTAQQKSQKAKERALSKLDEDDEKKKKDKRNKRRRHIWSLTVGRGKKKRIEDDFEGMKSKKEHRPKLTIQQRLDVVNWVLAKKKEIASDSPESKGTSEDEEVDEEEEEVEKGSCEQKVQKQSKRKRGRNLQRMAELQFPHLVGPWISVSRWVQRSKDQQWDNIPQHIREQHKEVPDVWKEAFGNTKKKGKPRFQSVPPEILKSLDEHMAILTSGVSQVTERNEEIMLWQIVDGLVFGMKHDYSPLGLNLPAGSMDEAEVRKFNSDHAGEAFAILSDSRSHFMTSACFTKMLYSLYGPAFDAQRKRYGLDGKSRGKFLADAWTGFRSNEGGEALERNVWSQLNGVELPSTRPGGWSAHGQPVDQLHNAYRRELMDVGAENLRYHSDMTQRPTFSQLQLGRSGTIKRQVSFDRQLLEDTLTAWRRIPLTHFSAAWSVCGYCSKEEAMDLQTAANMLDPSGMNAAWGAQDLALPVRGVRRLQWQVIKEDNTPAAMPNTLSNGEVAFQSGGEFFISGPNFAASEVRCVALEQTSDLPAAGAAPWRLDNYDFEDDEEQEDTEEEQDDDGEESAQADEELQPPSGWQAEMLPENGHVSSDDEPDEVYELWGGKIKSSKDLTSEQVPGVAKPDEADESQVAEGQVIHRPRGKMTSEEWMLLEKEGWVQKLPQVQDTTLGRHEKSSAWSAKYPHPHGQQQYVSRSFGSIRTPLQALLECMHWLEAVPEESEEIPKAVLQTREAVPEESEEIPKAVLQTRAASVQEAVPEESEEIPKAVLRTRACIFHSACRKDMVMNKCLASACHGLVVLEEEAELQSVAGLAEFQLIAVLQQMPGEPFASHAWCRRVPHCRLRVAAGGPLRCEKVLRRWPQLPRQFLAEAVSLGLYALSLRRFLRACARRPLRSWRANPRKVPEARLTRRRGRPTPWCSDGFIEAEEEPGQWLEQYTGEVYVQSLASMLPVEVLKSFMPSLSGAFLDLCSAPGSKASQLALKLHRDAVLVVNEPNVQRAQVLRCNLLKTGVAERCLILQEDGSQLPRASTAGCFEAILLDAPCSAEGNLRRIPEVLSRLQAPNYLQLKEANAQLQKKLLLKAWQLLRPGGFLVYSTCTLNAQENEEVLTVLPEAELMDIPSRLGLHSRERERPRVPRVLRLWPHEWDCEGFFVACLRKGTPPRAPSPTTATGRVRRGGWRVLKPQELRGLREAAEASI</sequence>
<dbReference type="PROSITE" id="PS51686">
    <property type="entry name" value="SAM_MT_RSMB_NOP"/>
    <property type="match status" value="1"/>
</dbReference>
<keyword evidence="6" id="KW-0175">Coiled coil</keyword>
<dbReference type="PANTHER" id="PTHR22807">
    <property type="entry name" value="NOP2 YEAST -RELATED NOL1/NOP2/FMU SUN DOMAIN-CONTAINING"/>
    <property type="match status" value="1"/>
</dbReference>
<feature type="compositionally biased region" description="Basic residues" evidence="7">
    <location>
        <begin position="820"/>
        <end position="831"/>
    </location>
</feature>
<feature type="binding site" evidence="5">
    <location>
        <position position="1837"/>
    </location>
    <ligand>
        <name>S-adenosyl-L-methionine</name>
        <dbReference type="ChEBI" id="CHEBI:59789"/>
    </ligand>
</feature>
<feature type="compositionally biased region" description="Basic and acidic residues" evidence="7">
    <location>
        <begin position="255"/>
        <end position="295"/>
    </location>
</feature>
<feature type="compositionally biased region" description="Basic and acidic residues" evidence="7">
    <location>
        <begin position="353"/>
        <end position="363"/>
    </location>
</feature>
<feature type="compositionally biased region" description="Acidic residues" evidence="7">
    <location>
        <begin position="1343"/>
        <end position="1368"/>
    </location>
</feature>
<organism evidence="9 10">
    <name type="scientific">Durusdinium trenchii</name>
    <dbReference type="NCBI Taxonomy" id="1381693"/>
    <lineage>
        <taxon>Eukaryota</taxon>
        <taxon>Sar</taxon>
        <taxon>Alveolata</taxon>
        <taxon>Dinophyceae</taxon>
        <taxon>Suessiales</taxon>
        <taxon>Symbiodiniaceae</taxon>
        <taxon>Durusdinium</taxon>
    </lineage>
</organism>
<evidence type="ECO:0000256" key="6">
    <source>
        <dbReference type="SAM" id="Coils"/>
    </source>
</evidence>
<feature type="region of interest" description="Disordered" evidence="7">
    <location>
        <begin position="879"/>
        <end position="922"/>
    </location>
</feature>
<evidence type="ECO:0000256" key="2">
    <source>
        <dbReference type="ARBA" id="ARBA00022679"/>
    </source>
</evidence>
<evidence type="ECO:0000259" key="8">
    <source>
        <dbReference type="PROSITE" id="PS51686"/>
    </source>
</evidence>
<dbReference type="InterPro" id="IPR001678">
    <property type="entry name" value="MeTrfase_RsmB-F_NOP2_dom"/>
</dbReference>
<evidence type="ECO:0000256" key="1">
    <source>
        <dbReference type="ARBA" id="ARBA00022603"/>
    </source>
</evidence>
<keyword evidence="1 5" id="KW-0489">Methyltransferase</keyword>
<proteinExistence type="inferred from homology"/>
<feature type="compositionally biased region" description="Basic and acidic residues" evidence="7">
    <location>
        <begin position="803"/>
        <end position="812"/>
    </location>
</feature>
<feature type="non-terminal residue" evidence="9">
    <location>
        <position position="1995"/>
    </location>
</feature>
<feature type="binding site" evidence="5">
    <location>
        <position position="1818"/>
    </location>
    <ligand>
        <name>S-adenosyl-L-methionine</name>
        <dbReference type="ChEBI" id="CHEBI:59789"/>
    </ligand>
</feature>
<feature type="compositionally biased region" description="Acidic residues" evidence="7">
    <location>
        <begin position="892"/>
        <end position="903"/>
    </location>
</feature>
<dbReference type="GO" id="GO:0032259">
    <property type="term" value="P:methylation"/>
    <property type="evidence" value="ECO:0007669"/>
    <property type="project" value="UniProtKB-KW"/>
</dbReference>
<keyword evidence="2 5" id="KW-0808">Transferase</keyword>
<comment type="caution">
    <text evidence="9">The sequence shown here is derived from an EMBL/GenBank/DDBJ whole genome shotgun (WGS) entry which is preliminary data.</text>
</comment>
<feature type="region of interest" description="Disordered" evidence="7">
    <location>
        <begin position="1406"/>
        <end position="1429"/>
    </location>
</feature>
<feature type="binding site" evidence="5">
    <location>
        <position position="1790"/>
    </location>
    <ligand>
        <name>S-adenosyl-L-methionine</name>
        <dbReference type="ChEBI" id="CHEBI:59789"/>
    </ligand>
</feature>